<dbReference type="InterPro" id="IPR029063">
    <property type="entry name" value="SAM-dependent_MTases_sf"/>
</dbReference>
<sequence>MIVTTSPKPSEKVLHQSLRLAQQLSASWQERAKLSVHRLLQRSEDGVVVVTEREVRFYSSELESPYFFHPSMALVRLKRMLQGQVDTLMDYARCTSGDIVVDCTAGLCSDAIVFSHAVGTAGRVIAVESEPIVYTLAKEGLQDYKTGLVEADQAMRRIELMQSDYYRFLQKLDTKSVDIVYFDPMFTVPVQQSNSIEPLRFLANDHPLLLDAVTQAKRVARKTVVMKEHVSSDQFGLLGFNKRLINRTKIAYGVIEIDTSK</sequence>
<reference evidence="2" key="1">
    <citation type="journal article" date="2019" name="Int. J. Syst. Evol. Microbiol.">
        <title>The Global Catalogue of Microorganisms (GCM) 10K type strain sequencing project: providing services to taxonomists for standard genome sequencing and annotation.</title>
        <authorList>
            <consortium name="The Broad Institute Genomics Platform"/>
            <consortium name="The Broad Institute Genome Sequencing Center for Infectious Disease"/>
            <person name="Wu L."/>
            <person name="Ma J."/>
        </authorList>
    </citation>
    <scope>NUCLEOTIDE SEQUENCE [LARGE SCALE GENOMIC DNA]</scope>
    <source>
        <strain evidence="2">GH52</strain>
    </source>
</reference>
<dbReference type="GO" id="GO:0008168">
    <property type="term" value="F:methyltransferase activity"/>
    <property type="evidence" value="ECO:0007669"/>
    <property type="project" value="UniProtKB-KW"/>
</dbReference>
<dbReference type="PANTHER" id="PTHR36112">
    <property type="entry name" value="RIBOSOMAL RNA SMALL SUBUNIT METHYLTRANSFERASE J"/>
    <property type="match status" value="1"/>
</dbReference>
<dbReference type="Proteomes" id="UP001597362">
    <property type="component" value="Unassembled WGS sequence"/>
</dbReference>
<gene>
    <name evidence="1" type="ORF">ACFSJH_08965</name>
</gene>
<organism evidence="1 2">
    <name type="scientific">Paenibacillus yanchengensis</name>
    <dbReference type="NCBI Taxonomy" id="2035833"/>
    <lineage>
        <taxon>Bacteria</taxon>
        <taxon>Bacillati</taxon>
        <taxon>Bacillota</taxon>
        <taxon>Bacilli</taxon>
        <taxon>Bacillales</taxon>
        <taxon>Paenibacillaceae</taxon>
        <taxon>Paenibacillus</taxon>
    </lineage>
</organism>
<dbReference type="InterPro" id="IPR007536">
    <property type="entry name" value="16SrRNA_methylTrfase_J"/>
</dbReference>
<accession>A0ABW4YJC4</accession>
<keyword evidence="1" id="KW-0489">Methyltransferase</keyword>
<dbReference type="PANTHER" id="PTHR36112:SF1">
    <property type="entry name" value="RIBOSOMAL RNA SMALL SUBUNIT METHYLTRANSFERASE J"/>
    <property type="match status" value="1"/>
</dbReference>
<protein>
    <submittedName>
        <fullName evidence="1">Class I SAM-dependent methyltransferase</fullName>
        <ecNumber evidence="1">2.1.1.-</ecNumber>
    </submittedName>
</protein>
<dbReference type="Pfam" id="PF04445">
    <property type="entry name" value="SAM_MT"/>
    <property type="match status" value="1"/>
</dbReference>
<keyword evidence="2" id="KW-1185">Reference proteome</keyword>
<dbReference type="Gene3D" id="3.40.50.150">
    <property type="entry name" value="Vaccinia Virus protein VP39"/>
    <property type="match status" value="1"/>
</dbReference>
<name>A0ABW4YJC4_9BACL</name>
<comment type="caution">
    <text evidence="1">The sequence shown here is derived from an EMBL/GenBank/DDBJ whole genome shotgun (WGS) entry which is preliminary data.</text>
</comment>
<evidence type="ECO:0000313" key="2">
    <source>
        <dbReference type="Proteomes" id="UP001597362"/>
    </source>
</evidence>
<evidence type="ECO:0000313" key="1">
    <source>
        <dbReference type="EMBL" id="MFD2115850.1"/>
    </source>
</evidence>
<dbReference type="SUPFAM" id="SSF53335">
    <property type="entry name" value="S-adenosyl-L-methionine-dependent methyltransferases"/>
    <property type="match status" value="1"/>
</dbReference>
<dbReference type="GO" id="GO:0032259">
    <property type="term" value="P:methylation"/>
    <property type="evidence" value="ECO:0007669"/>
    <property type="project" value="UniProtKB-KW"/>
</dbReference>
<dbReference type="RefSeq" id="WP_377771440.1">
    <property type="nucleotide sequence ID" value="NZ_JBHUHO010000029.1"/>
</dbReference>
<keyword evidence="1" id="KW-0808">Transferase</keyword>
<dbReference type="EMBL" id="JBHUHO010000029">
    <property type="protein sequence ID" value="MFD2115850.1"/>
    <property type="molecule type" value="Genomic_DNA"/>
</dbReference>
<dbReference type="EC" id="2.1.1.-" evidence="1"/>
<proteinExistence type="predicted"/>